<dbReference type="OrthoDB" id="1303529at2759"/>
<reference evidence="1 2" key="2">
    <citation type="journal article" date="2017" name="Genome Biol.">
        <title>New reference genome sequences of hot pepper reveal the massive evolution of plant disease-resistance genes by retroduplication.</title>
        <authorList>
            <person name="Kim S."/>
            <person name="Park J."/>
            <person name="Yeom S.I."/>
            <person name="Kim Y.M."/>
            <person name="Seo E."/>
            <person name="Kim K.T."/>
            <person name="Kim M.S."/>
            <person name="Lee J.M."/>
            <person name="Cheong K."/>
            <person name="Shin H.S."/>
            <person name="Kim S.B."/>
            <person name="Han K."/>
            <person name="Lee J."/>
            <person name="Park M."/>
            <person name="Lee H.A."/>
            <person name="Lee H.Y."/>
            <person name="Lee Y."/>
            <person name="Oh S."/>
            <person name="Lee J.H."/>
            <person name="Choi E."/>
            <person name="Choi E."/>
            <person name="Lee S.E."/>
            <person name="Jeon J."/>
            <person name="Kim H."/>
            <person name="Choi G."/>
            <person name="Song H."/>
            <person name="Lee J."/>
            <person name="Lee S.C."/>
            <person name="Kwon J.K."/>
            <person name="Lee H.Y."/>
            <person name="Koo N."/>
            <person name="Hong Y."/>
            <person name="Kim R.W."/>
            <person name="Kang W.H."/>
            <person name="Huh J.H."/>
            <person name="Kang B.C."/>
            <person name="Yang T.J."/>
            <person name="Lee Y.H."/>
            <person name="Bennetzen J.L."/>
            <person name="Choi D."/>
        </authorList>
    </citation>
    <scope>NUCLEOTIDE SEQUENCE [LARGE SCALE GENOMIC DNA]</scope>
    <source>
        <strain evidence="2">cv. CM334</strain>
    </source>
</reference>
<keyword evidence="2" id="KW-1185">Reference proteome</keyword>
<dbReference type="PANTHER" id="PTHR11439:SF450">
    <property type="entry name" value="REVERSE TRANSCRIPTASE TY1_COPIA-TYPE DOMAIN-CONTAINING PROTEIN"/>
    <property type="match status" value="1"/>
</dbReference>
<protein>
    <recommendedName>
        <fullName evidence="3">Retrovirus-related Pol polyprotein from transposon RE2</fullName>
    </recommendedName>
</protein>
<comment type="caution">
    <text evidence="1">The sequence shown here is derived from an EMBL/GenBank/DDBJ whole genome shotgun (WGS) entry which is preliminary data.</text>
</comment>
<organism evidence="1 2">
    <name type="scientific">Capsicum annuum</name>
    <name type="common">Capsicum pepper</name>
    <dbReference type="NCBI Taxonomy" id="4072"/>
    <lineage>
        <taxon>Eukaryota</taxon>
        <taxon>Viridiplantae</taxon>
        <taxon>Streptophyta</taxon>
        <taxon>Embryophyta</taxon>
        <taxon>Tracheophyta</taxon>
        <taxon>Spermatophyta</taxon>
        <taxon>Magnoliopsida</taxon>
        <taxon>eudicotyledons</taxon>
        <taxon>Gunneridae</taxon>
        <taxon>Pentapetalae</taxon>
        <taxon>asterids</taxon>
        <taxon>lamiids</taxon>
        <taxon>Solanales</taxon>
        <taxon>Solanaceae</taxon>
        <taxon>Solanoideae</taxon>
        <taxon>Capsiceae</taxon>
        <taxon>Capsicum</taxon>
    </lineage>
</organism>
<gene>
    <name evidence="1" type="ORF">T459_29911</name>
</gene>
<dbReference type="Proteomes" id="UP000222542">
    <property type="component" value="Unassembled WGS sequence"/>
</dbReference>
<dbReference type="Gramene" id="PHT65486">
    <property type="protein sequence ID" value="PHT65486"/>
    <property type="gene ID" value="T459_29911"/>
</dbReference>
<dbReference type="AlphaFoldDB" id="A0A2G2Y6U1"/>
<dbReference type="STRING" id="4072.A0A2G2Y6U1"/>
<evidence type="ECO:0008006" key="3">
    <source>
        <dbReference type="Google" id="ProtNLM"/>
    </source>
</evidence>
<proteinExistence type="predicted"/>
<evidence type="ECO:0000313" key="2">
    <source>
        <dbReference type="Proteomes" id="UP000222542"/>
    </source>
</evidence>
<dbReference type="EMBL" id="AYRZ02000012">
    <property type="protein sequence ID" value="PHT65486.1"/>
    <property type="molecule type" value="Genomic_DNA"/>
</dbReference>
<sequence length="122" mass="13805">MVSTCNLQLYEGKPLVEPKLYIRIIGALQYPCLTHPDLAFAVNKLGQFLSAPTTTHWIACKRVLRYVKANLHQGLFITHSTSSQLQAFCDADWAGNQNDRRSTGGFAVYIGWNLISWYLDEI</sequence>
<accession>A0A2G2Y6U1</accession>
<reference evidence="1 2" key="1">
    <citation type="journal article" date="2014" name="Nat. Genet.">
        <title>Genome sequence of the hot pepper provides insights into the evolution of pungency in Capsicum species.</title>
        <authorList>
            <person name="Kim S."/>
            <person name="Park M."/>
            <person name="Yeom S.I."/>
            <person name="Kim Y.M."/>
            <person name="Lee J.M."/>
            <person name="Lee H.A."/>
            <person name="Seo E."/>
            <person name="Choi J."/>
            <person name="Cheong K."/>
            <person name="Kim K.T."/>
            <person name="Jung K."/>
            <person name="Lee G.W."/>
            <person name="Oh S.K."/>
            <person name="Bae C."/>
            <person name="Kim S.B."/>
            <person name="Lee H.Y."/>
            <person name="Kim S.Y."/>
            <person name="Kim M.S."/>
            <person name="Kang B.C."/>
            <person name="Jo Y.D."/>
            <person name="Yang H.B."/>
            <person name="Jeong H.J."/>
            <person name="Kang W.H."/>
            <person name="Kwon J.K."/>
            <person name="Shin C."/>
            <person name="Lim J.Y."/>
            <person name="Park J.H."/>
            <person name="Huh J.H."/>
            <person name="Kim J.S."/>
            <person name="Kim B.D."/>
            <person name="Cohen O."/>
            <person name="Paran I."/>
            <person name="Suh M.C."/>
            <person name="Lee S.B."/>
            <person name="Kim Y.K."/>
            <person name="Shin Y."/>
            <person name="Noh S.J."/>
            <person name="Park J."/>
            <person name="Seo Y.S."/>
            <person name="Kwon S.Y."/>
            <person name="Kim H.A."/>
            <person name="Park J.M."/>
            <person name="Kim H.J."/>
            <person name="Choi S.B."/>
            <person name="Bosland P.W."/>
            <person name="Reeves G."/>
            <person name="Jo S.H."/>
            <person name="Lee B.W."/>
            <person name="Cho H.T."/>
            <person name="Choi H.S."/>
            <person name="Lee M.S."/>
            <person name="Yu Y."/>
            <person name="Do Choi Y."/>
            <person name="Park B.S."/>
            <person name="van Deynze A."/>
            <person name="Ashrafi H."/>
            <person name="Hill T."/>
            <person name="Kim W.T."/>
            <person name="Pai H.S."/>
            <person name="Ahn H.K."/>
            <person name="Yeam I."/>
            <person name="Giovannoni J.J."/>
            <person name="Rose J.K."/>
            <person name="Sorensen I."/>
            <person name="Lee S.J."/>
            <person name="Kim R.W."/>
            <person name="Choi I.Y."/>
            <person name="Choi B.S."/>
            <person name="Lim J.S."/>
            <person name="Lee Y.H."/>
            <person name="Choi D."/>
        </authorList>
    </citation>
    <scope>NUCLEOTIDE SEQUENCE [LARGE SCALE GENOMIC DNA]</scope>
    <source>
        <strain evidence="2">cv. CM334</strain>
    </source>
</reference>
<dbReference type="PANTHER" id="PTHR11439">
    <property type="entry name" value="GAG-POL-RELATED RETROTRANSPOSON"/>
    <property type="match status" value="1"/>
</dbReference>
<dbReference type="OMA" id="TTHWIAC"/>
<evidence type="ECO:0000313" key="1">
    <source>
        <dbReference type="EMBL" id="PHT65486.1"/>
    </source>
</evidence>
<name>A0A2G2Y6U1_CAPAN</name>